<dbReference type="InterPro" id="IPR000866">
    <property type="entry name" value="AhpC/TSA"/>
</dbReference>
<protein>
    <submittedName>
        <fullName evidence="3">Thiol-disulfide isomerase or thioredoxin</fullName>
    </submittedName>
</protein>
<proteinExistence type="predicted"/>
<name>A0A1N6DQZ1_9BACT</name>
<dbReference type="Pfam" id="PF00578">
    <property type="entry name" value="AhpC-TSA"/>
    <property type="match status" value="1"/>
</dbReference>
<dbReference type="InterPro" id="IPR017937">
    <property type="entry name" value="Thioredoxin_CS"/>
</dbReference>
<dbReference type="GO" id="GO:0016491">
    <property type="term" value="F:oxidoreductase activity"/>
    <property type="evidence" value="ECO:0007669"/>
    <property type="project" value="InterPro"/>
</dbReference>
<keyword evidence="1" id="KW-0676">Redox-active center</keyword>
<dbReference type="Proteomes" id="UP000185003">
    <property type="component" value="Unassembled WGS sequence"/>
</dbReference>
<dbReference type="OrthoDB" id="6399635at2"/>
<dbReference type="EMBL" id="FSRA01000001">
    <property type="protein sequence ID" value="SIN73238.1"/>
    <property type="molecule type" value="Genomic_DNA"/>
</dbReference>
<keyword evidence="4" id="KW-1185">Reference proteome</keyword>
<dbReference type="CDD" id="cd02966">
    <property type="entry name" value="TlpA_like_family"/>
    <property type="match status" value="1"/>
</dbReference>
<dbReference type="GO" id="GO:0016209">
    <property type="term" value="F:antioxidant activity"/>
    <property type="evidence" value="ECO:0007669"/>
    <property type="project" value="InterPro"/>
</dbReference>
<dbReference type="PROSITE" id="PS51352">
    <property type="entry name" value="THIOREDOXIN_2"/>
    <property type="match status" value="1"/>
</dbReference>
<evidence type="ECO:0000259" key="2">
    <source>
        <dbReference type="PROSITE" id="PS51352"/>
    </source>
</evidence>
<dbReference type="STRING" id="536979.SAMN04488055_1010"/>
<dbReference type="Gene3D" id="3.40.30.10">
    <property type="entry name" value="Glutaredoxin"/>
    <property type="match status" value="1"/>
</dbReference>
<reference evidence="3 4" key="1">
    <citation type="submission" date="2016-11" db="EMBL/GenBank/DDBJ databases">
        <authorList>
            <person name="Jaros S."/>
            <person name="Januszkiewicz K."/>
            <person name="Wedrychowicz H."/>
        </authorList>
    </citation>
    <scope>NUCLEOTIDE SEQUENCE [LARGE SCALE GENOMIC DNA]</scope>
    <source>
        <strain evidence="3 4">DSM 24787</strain>
    </source>
</reference>
<dbReference type="InterPro" id="IPR036249">
    <property type="entry name" value="Thioredoxin-like_sf"/>
</dbReference>
<dbReference type="AlphaFoldDB" id="A0A1N6DQZ1"/>
<feature type="domain" description="Thioredoxin" evidence="2">
    <location>
        <begin position="634"/>
        <end position="772"/>
    </location>
</feature>
<dbReference type="GO" id="GO:0016853">
    <property type="term" value="F:isomerase activity"/>
    <property type="evidence" value="ECO:0007669"/>
    <property type="project" value="UniProtKB-KW"/>
</dbReference>
<accession>A0A1N6DQZ1</accession>
<dbReference type="PANTHER" id="PTHR42852:SF13">
    <property type="entry name" value="PROTEIN DIPZ"/>
    <property type="match status" value="1"/>
</dbReference>
<organism evidence="3 4">
    <name type="scientific">Chitinophaga niabensis</name>
    <dbReference type="NCBI Taxonomy" id="536979"/>
    <lineage>
        <taxon>Bacteria</taxon>
        <taxon>Pseudomonadati</taxon>
        <taxon>Bacteroidota</taxon>
        <taxon>Chitinophagia</taxon>
        <taxon>Chitinophagales</taxon>
        <taxon>Chitinophagaceae</taxon>
        <taxon>Chitinophaga</taxon>
    </lineage>
</organism>
<evidence type="ECO:0000256" key="1">
    <source>
        <dbReference type="ARBA" id="ARBA00023284"/>
    </source>
</evidence>
<dbReference type="RefSeq" id="WP_074238192.1">
    <property type="nucleotide sequence ID" value="NZ_FSRA01000001.1"/>
</dbReference>
<sequence length="784" mass="89985">MKKLLTSAVLFLLICNTGKTQQFTPKKGSEGYYKITTQLKHRTGSEKNTATWYFKVLEVAKDSMVLNCTLLNYDGEAGGRLFNTAQPDKSRTNNTRDLEVLALLNRPFLYHYKFEKMNEQPGIRSIFNERIKDWQLDKNVAGNMKGNERSYLVNELYWIVPSLPVTPDKLPDSWLSTDSLSVFTVLDRDASSLQYGLAREEKEHKMKITGRLSLDLSTGMIRSATIENHIGDDVHFERSFNRVTASEAGASPLSEDAKAAIAKMSDFSEALKNEDGYDSLKLEKYFAQYDPLMGNITFYKIAKAGMLQGSNMNDKYSRYNEILTRIEDAALAAYPHHLHNKLQEVKSISVDSAYNTIRYLSRMKKSYGDWVQYTFAQEFLHQRPIEELQRAWRKQGVPEKKIDKLTKDVINGRRIADPLMEKLANDEDTLIRNEVYPMYLWVQAMKHSSSKDSLLRIAHELENMNGSKRYSNHHRYALLVYRQLLASGHTKEAGMLLSRQITAMEKNRLDSLDADRFTEQNMLAYACKLKSDELAATDKKQAMAYLSKAAMYSPKNVKERAHSSFYDRVLLESKESYRADFAEALIAQGNSKEAMKVLSEQLNADPSIFEDLKASFSKNFPQLDFYNFFHNYIIKSWKTAPDFTLKSPDAKTTYKLADYRGKWLLLDFWGTWCPPCREEMPKINAFAQKIKGRNDLAFLSIACRDQPETVISYLAAHNYDMPASMSDNQVQKKYEVPGYPAKFLISPSGTVFNIPFGKDWEKAVEQFTGLQEKSREAKVQTHKD</sequence>
<evidence type="ECO:0000313" key="4">
    <source>
        <dbReference type="Proteomes" id="UP000185003"/>
    </source>
</evidence>
<keyword evidence="3" id="KW-0413">Isomerase</keyword>
<dbReference type="PROSITE" id="PS00194">
    <property type="entry name" value="THIOREDOXIN_1"/>
    <property type="match status" value="1"/>
</dbReference>
<gene>
    <name evidence="3" type="ORF">SAMN04488055_1010</name>
</gene>
<dbReference type="PANTHER" id="PTHR42852">
    <property type="entry name" value="THIOL:DISULFIDE INTERCHANGE PROTEIN DSBE"/>
    <property type="match status" value="1"/>
</dbReference>
<dbReference type="InterPro" id="IPR013766">
    <property type="entry name" value="Thioredoxin_domain"/>
</dbReference>
<dbReference type="SUPFAM" id="SSF52833">
    <property type="entry name" value="Thioredoxin-like"/>
    <property type="match status" value="1"/>
</dbReference>
<dbReference type="InterPro" id="IPR050553">
    <property type="entry name" value="Thioredoxin_ResA/DsbE_sf"/>
</dbReference>
<evidence type="ECO:0000313" key="3">
    <source>
        <dbReference type="EMBL" id="SIN73238.1"/>
    </source>
</evidence>